<accession>A0A0S2HV20</accession>
<name>A0A0S2HV20_9BACT</name>
<dbReference type="RefSeq" id="WP_157754505.1">
    <property type="nucleotide sequence ID" value="NZ_CP013118.1"/>
</dbReference>
<gene>
    <name evidence="1" type="ORF">L21SP5_00217</name>
</gene>
<protein>
    <submittedName>
        <fullName evidence="1">Uncharacterized protein</fullName>
    </submittedName>
</protein>
<keyword evidence="2" id="KW-1185">Reference proteome</keyword>
<reference evidence="1 2" key="1">
    <citation type="submission" date="2015-11" db="EMBL/GenBank/DDBJ databases">
        <title>Description and complete genome sequence of a novel strain predominating in hypersaline microbial mats and representing a new family of the Bacteriodetes phylum.</title>
        <authorList>
            <person name="Spring S."/>
            <person name="Bunk B."/>
            <person name="Sproer C."/>
            <person name="Klenk H.-P."/>
        </authorList>
    </citation>
    <scope>NUCLEOTIDE SEQUENCE [LARGE SCALE GENOMIC DNA]</scope>
    <source>
        <strain evidence="1 2">L21-Spi-D4</strain>
    </source>
</reference>
<dbReference type="Proteomes" id="UP000064893">
    <property type="component" value="Chromosome"/>
</dbReference>
<dbReference type="EMBL" id="CP013118">
    <property type="protein sequence ID" value="ALO13897.1"/>
    <property type="molecule type" value="Genomic_DNA"/>
</dbReference>
<sequence>MRKLLFIILIISTLSSHSQTIKQTQHQKRFFWSVCSMVDNKNLAFKRRLCPDIPDTVAERDWTVLYENIDPREYDGIFEIEPWPAKKPYIDYYLVKRKTPYKRYRYLRDTLEVQPTCDEHFPYDSLFLVKYDTVNWRGYIVSGNAKLHRLYLIDTIPYWQIGASSKTAIKRTAQYGVDLPLHFEKEEDDYFWWSAKGSLLSKSRLLIKVPTYKRMVQYGDTWEMIYYSNSRDIPGNEKGMFYEVKYTRSYQPESVEELFPKYRQLPLEELKQLYASSYMKFVEFERIPHNYKLLYTDDWEKAYEEPEEEEELME</sequence>
<evidence type="ECO:0000313" key="1">
    <source>
        <dbReference type="EMBL" id="ALO13897.1"/>
    </source>
</evidence>
<evidence type="ECO:0000313" key="2">
    <source>
        <dbReference type="Proteomes" id="UP000064893"/>
    </source>
</evidence>
<organism evidence="1 2">
    <name type="scientific">Salinivirga cyanobacteriivorans</name>
    <dbReference type="NCBI Taxonomy" id="1307839"/>
    <lineage>
        <taxon>Bacteria</taxon>
        <taxon>Pseudomonadati</taxon>
        <taxon>Bacteroidota</taxon>
        <taxon>Bacteroidia</taxon>
        <taxon>Bacteroidales</taxon>
        <taxon>Salinivirgaceae</taxon>
        <taxon>Salinivirga</taxon>
    </lineage>
</organism>
<dbReference type="AlphaFoldDB" id="A0A0S2HV20"/>
<dbReference type="STRING" id="1307839.L21SP5_00217"/>
<proteinExistence type="predicted"/>
<dbReference type="KEGG" id="blq:L21SP5_00217"/>